<feature type="signal peptide" evidence="2">
    <location>
        <begin position="1"/>
        <end position="21"/>
    </location>
</feature>
<sequence length="324" mass="33515">MRKALLLALTGLLACTGVASADDFPQKGKPITFVVPSTAGGGADTAARLLAPLLEKDLGVPVEVVNKPGASMQIGLGYVATAKPDGQTIALLVLPTAASGYLDTERKSPFGRDSLVPIGLYYGAPFGIVVTSSSPFKTLKDVVDAAKAKPGKIKAGTSGFMATGHFAALAFENGTGTKLATVNFQGGGPQLTALMGGHTDVSMNSIGELVTQQKSGALRILAVMSDKRDPNLPDVPTVGEAGYPEIGAIGSDIGLAAPAGTPQAVIDRLTLALKTAMDDPTLKERMTEYGNTLSYLPPAEYAAFWDKVDARFKPLIEAARKQGQ</sequence>
<dbReference type="Gene3D" id="3.40.190.150">
    <property type="entry name" value="Bordetella uptake gene, domain 1"/>
    <property type="match status" value="1"/>
</dbReference>
<name>A0A9X2PEG8_9HYPH</name>
<proteinExistence type="inferred from homology"/>
<dbReference type="PIRSF" id="PIRSF017082">
    <property type="entry name" value="YflP"/>
    <property type="match status" value="1"/>
</dbReference>
<dbReference type="PANTHER" id="PTHR42928">
    <property type="entry name" value="TRICARBOXYLATE-BINDING PROTEIN"/>
    <property type="match status" value="1"/>
</dbReference>
<evidence type="ECO:0000313" key="3">
    <source>
        <dbReference type="EMBL" id="MCS0494490.1"/>
    </source>
</evidence>
<organism evidence="3 4">
    <name type="scientific">Ancylobacter mangrovi</name>
    <dbReference type="NCBI Taxonomy" id="2972472"/>
    <lineage>
        <taxon>Bacteria</taxon>
        <taxon>Pseudomonadati</taxon>
        <taxon>Pseudomonadota</taxon>
        <taxon>Alphaproteobacteria</taxon>
        <taxon>Hyphomicrobiales</taxon>
        <taxon>Xanthobacteraceae</taxon>
        <taxon>Ancylobacter</taxon>
    </lineage>
</organism>
<evidence type="ECO:0000256" key="2">
    <source>
        <dbReference type="SAM" id="SignalP"/>
    </source>
</evidence>
<dbReference type="RefSeq" id="WP_258731446.1">
    <property type="nucleotide sequence ID" value="NZ_JANTHZ010000001.1"/>
</dbReference>
<evidence type="ECO:0000313" key="4">
    <source>
        <dbReference type="Proteomes" id="UP001151088"/>
    </source>
</evidence>
<feature type="chain" id="PRO_5040914989" evidence="2">
    <location>
        <begin position="22"/>
        <end position="324"/>
    </location>
</feature>
<accession>A0A9X2PEG8</accession>
<dbReference type="PROSITE" id="PS51257">
    <property type="entry name" value="PROKAR_LIPOPROTEIN"/>
    <property type="match status" value="1"/>
</dbReference>
<dbReference type="EMBL" id="JANTHZ010000001">
    <property type="protein sequence ID" value="MCS0494490.1"/>
    <property type="molecule type" value="Genomic_DNA"/>
</dbReference>
<dbReference type="SUPFAM" id="SSF53850">
    <property type="entry name" value="Periplasmic binding protein-like II"/>
    <property type="match status" value="1"/>
</dbReference>
<dbReference type="AlphaFoldDB" id="A0A9X2PEG8"/>
<gene>
    <name evidence="3" type="ORF">NVS89_05220</name>
</gene>
<dbReference type="Gene3D" id="3.40.190.10">
    <property type="entry name" value="Periplasmic binding protein-like II"/>
    <property type="match status" value="1"/>
</dbReference>
<dbReference type="InterPro" id="IPR042100">
    <property type="entry name" value="Bug_dom1"/>
</dbReference>
<reference evidence="3" key="1">
    <citation type="submission" date="2022-08" db="EMBL/GenBank/DDBJ databases">
        <authorList>
            <person name="Li F."/>
        </authorList>
    </citation>
    <scope>NUCLEOTIDE SEQUENCE</scope>
    <source>
        <strain evidence="3">MQZ15Z-1</strain>
    </source>
</reference>
<dbReference type="Proteomes" id="UP001151088">
    <property type="component" value="Unassembled WGS sequence"/>
</dbReference>
<keyword evidence="4" id="KW-1185">Reference proteome</keyword>
<dbReference type="PANTHER" id="PTHR42928:SF5">
    <property type="entry name" value="BLR1237 PROTEIN"/>
    <property type="match status" value="1"/>
</dbReference>
<evidence type="ECO:0000256" key="1">
    <source>
        <dbReference type="ARBA" id="ARBA00006987"/>
    </source>
</evidence>
<dbReference type="InterPro" id="IPR005064">
    <property type="entry name" value="BUG"/>
</dbReference>
<dbReference type="CDD" id="cd07012">
    <property type="entry name" value="PBP2_Bug_TTT"/>
    <property type="match status" value="1"/>
</dbReference>
<keyword evidence="2" id="KW-0732">Signal</keyword>
<comment type="similarity">
    <text evidence="1">Belongs to the UPF0065 (bug) family.</text>
</comment>
<protein>
    <submittedName>
        <fullName evidence="3">Tripartite tricarboxylate transporter substrate binding protein</fullName>
    </submittedName>
</protein>
<comment type="caution">
    <text evidence="3">The sequence shown here is derived from an EMBL/GenBank/DDBJ whole genome shotgun (WGS) entry which is preliminary data.</text>
</comment>
<dbReference type="Pfam" id="PF03401">
    <property type="entry name" value="TctC"/>
    <property type="match status" value="1"/>
</dbReference>